<evidence type="ECO:0000313" key="3">
    <source>
        <dbReference type="EMBL" id="OUL58791.1"/>
    </source>
</evidence>
<reference evidence="3 4" key="1">
    <citation type="submission" date="2017-02" db="EMBL/GenBank/DDBJ databases">
        <title>Pseudoalteromonas ulvae TC14 Genome.</title>
        <authorList>
            <person name="Molmeret M."/>
        </authorList>
    </citation>
    <scope>NUCLEOTIDE SEQUENCE [LARGE SCALE GENOMIC DNA]</scope>
    <source>
        <strain evidence="3">TC14</strain>
    </source>
</reference>
<dbReference type="SUPFAM" id="SSF111369">
    <property type="entry name" value="HlyD-like secretion proteins"/>
    <property type="match status" value="1"/>
</dbReference>
<dbReference type="GO" id="GO:1990281">
    <property type="term" value="C:efflux pump complex"/>
    <property type="evidence" value="ECO:0007669"/>
    <property type="project" value="TreeGrafter"/>
</dbReference>
<dbReference type="GO" id="GO:0015562">
    <property type="term" value="F:efflux transmembrane transporter activity"/>
    <property type="evidence" value="ECO:0007669"/>
    <property type="project" value="TreeGrafter"/>
</dbReference>
<accession>A0A244CT70</accession>
<dbReference type="AlphaFoldDB" id="A0A244CT70"/>
<dbReference type="Pfam" id="PF25917">
    <property type="entry name" value="BSH_RND"/>
    <property type="match status" value="1"/>
</dbReference>
<dbReference type="PANTHER" id="PTHR30469:SF11">
    <property type="entry name" value="BLL4320 PROTEIN"/>
    <property type="match status" value="1"/>
</dbReference>
<feature type="domain" description="Multidrug resistance protein MdtA-like barrel-sandwich hybrid" evidence="2">
    <location>
        <begin position="72"/>
        <end position="196"/>
    </location>
</feature>
<evidence type="ECO:0000313" key="4">
    <source>
        <dbReference type="Proteomes" id="UP000194841"/>
    </source>
</evidence>
<dbReference type="InterPro" id="IPR058625">
    <property type="entry name" value="MdtA-like_BSH"/>
</dbReference>
<name>A0A244CT70_PSEDV</name>
<evidence type="ECO:0000256" key="1">
    <source>
        <dbReference type="ARBA" id="ARBA00009477"/>
    </source>
</evidence>
<dbReference type="PANTHER" id="PTHR30469">
    <property type="entry name" value="MULTIDRUG RESISTANCE PROTEIN MDTA"/>
    <property type="match status" value="1"/>
</dbReference>
<sequence length="377" mass="41365">MTMHIRRWALALFITVGTIAGLSFLKFQQVQAAIAFGESFPEPSATVQTTVTKKESFSAQYKVTGQARALQVVALQNQLSGNIVSVNFNAGDIVEAGQVLLSLDTSEEEAQLNAAKATFALAKSTLERNRQMLIGKKVSQQVVDSALADYQIAIANIDNLNSIINKKQVIAPFRGRVGIDTFEVGQFLPNNTPITTLIAQSNQIWVEFKLPQTKTRLAIGDQVWVEQINQHKTNPKISAKVVAKQTQMEANSRHQTYRVVLDNSDDVIAHNELLNIYITQPAQSVIMVPNLAITRTSQGDFVYQLRQDDTNTLRAHKLAVELGPRLGDNQAIVSGLESNMLIATIGAFKLSQGLLVYPQTSDTDDTHVPLTQSPEGL</sequence>
<organism evidence="3 4">
    <name type="scientific">Pseudoalteromonas ulvae</name>
    <dbReference type="NCBI Taxonomy" id="107327"/>
    <lineage>
        <taxon>Bacteria</taxon>
        <taxon>Pseudomonadati</taxon>
        <taxon>Pseudomonadota</taxon>
        <taxon>Gammaproteobacteria</taxon>
        <taxon>Alteromonadales</taxon>
        <taxon>Pseudoalteromonadaceae</taxon>
        <taxon>Pseudoalteromonas</taxon>
    </lineage>
</organism>
<proteinExistence type="inferred from homology"/>
<gene>
    <name evidence="3" type="ORF">B1199_00445</name>
</gene>
<dbReference type="EMBL" id="MWPV01000001">
    <property type="protein sequence ID" value="OUL58791.1"/>
    <property type="molecule type" value="Genomic_DNA"/>
</dbReference>
<protein>
    <recommendedName>
        <fullName evidence="2">Multidrug resistance protein MdtA-like barrel-sandwich hybrid domain-containing protein</fullName>
    </recommendedName>
</protein>
<dbReference type="Gene3D" id="1.10.287.470">
    <property type="entry name" value="Helix hairpin bin"/>
    <property type="match status" value="1"/>
</dbReference>
<dbReference type="NCBIfam" id="TIGR01730">
    <property type="entry name" value="RND_mfp"/>
    <property type="match status" value="1"/>
</dbReference>
<comment type="similarity">
    <text evidence="1">Belongs to the membrane fusion protein (MFP) (TC 8.A.1) family.</text>
</comment>
<dbReference type="Gene3D" id="2.40.50.100">
    <property type="match status" value="1"/>
</dbReference>
<dbReference type="Proteomes" id="UP000194841">
    <property type="component" value="Unassembled WGS sequence"/>
</dbReference>
<dbReference type="Gene3D" id="2.40.420.20">
    <property type="match status" value="1"/>
</dbReference>
<comment type="caution">
    <text evidence="3">The sequence shown here is derived from an EMBL/GenBank/DDBJ whole genome shotgun (WGS) entry which is preliminary data.</text>
</comment>
<dbReference type="Gene3D" id="2.40.30.170">
    <property type="match status" value="1"/>
</dbReference>
<keyword evidence="4" id="KW-1185">Reference proteome</keyword>
<evidence type="ECO:0000259" key="2">
    <source>
        <dbReference type="Pfam" id="PF25917"/>
    </source>
</evidence>
<dbReference type="OrthoDB" id="9806939at2"/>
<dbReference type="InterPro" id="IPR006143">
    <property type="entry name" value="RND_pump_MFP"/>
</dbReference>